<evidence type="ECO:0000256" key="4">
    <source>
        <dbReference type="SAM" id="MobiDB-lite"/>
    </source>
</evidence>
<name>A0A7J6MN85_PERCH</name>
<dbReference type="PANTHER" id="PTHR24171">
    <property type="entry name" value="ANKYRIN REPEAT DOMAIN-CONTAINING PROTEIN 39-RELATED"/>
    <property type="match status" value="1"/>
</dbReference>
<dbReference type="PROSITE" id="PS50297">
    <property type="entry name" value="ANK_REP_REGION"/>
    <property type="match status" value="2"/>
</dbReference>
<dbReference type="OrthoDB" id="423018at2759"/>
<feature type="region of interest" description="Disordered" evidence="4">
    <location>
        <begin position="592"/>
        <end position="627"/>
    </location>
</feature>
<dbReference type="Proteomes" id="UP000591131">
    <property type="component" value="Unassembled WGS sequence"/>
</dbReference>
<evidence type="ECO:0000313" key="5">
    <source>
        <dbReference type="EMBL" id="KAF4672974.1"/>
    </source>
</evidence>
<dbReference type="SUPFAM" id="SSF48403">
    <property type="entry name" value="Ankyrin repeat"/>
    <property type="match status" value="1"/>
</dbReference>
<keyword evidence="1" id="KW-0677">Repeat</keyword>
<feature type="repeat" description="ANK" evidence="3">
    <location>
        <begin position="161"/>
        <end position="193"/>
    </location>
</feature>
<proteinExistence type="predicted"/>
<dbReference type="AlphaFoldDB" id="A0A7J6MN85"/>
<reference evidence="5 6" key="1">
    <citation type="submission" date="2020-04" db="EMBL/GenBank/DDBJ databases">
        <title>Perkinsus chesapeaki whole genome sequence.</title>
        <authorList>
            <person name="Bogema D.R."/>
        </authorList>
    </citation>
    <scope>NUCLEOTIDE SEQUENCE [LARGE SCALE GENOMIC DNA]</scope>
    <source>
        <strain evidence="5">ATCC PRA-425</strain>
    </source>
</reference>
<evidence type="ECO:0000256" key="1">
    <source>
        <dbReference type="ARBA" id="ARBA00022737"/>
    </source>
</evidence>
<dbReference type="EMBL" id="JAAPAO010000094">
    <property type="protein sequence ID" value="KAF4672974.1"/>
    <property type="molecule type" value="Genomic_DNA"/>
</dbReference>
<gene>
    <name evidence="5" type="ORF">FOL47_011163</name>
</gene>
<dbReference type="PANTHER" id="PTHR24171:SF9">
    <property type="entry name" value="ANKYRIN REPEAT DOMAIN-CONTAINING PROTEIN 39"/>
    <property type="match status" value="1"/>
</dbReference>
<evidence type="ECO:0000256" key="3">
    <source>
        <dbReference type="PROSITE-ProRule" id="PRU00023"/>
    </source>
</evidence>
<dbReference type="Pfam" id="PF12796">
    <property type="entry name" value="Ank_2"/>
    <property type="match status" value="1"/>
</dbReference>
<dbReference type="InterPro" id="IPR036770">
    <property type="entry name" value="Ankyrin_rpt-contain_sf"/>
</dbReference>
<feature type="region of interest" description="Disordered" evidence="4">
    <location>
        <begin position="226"/>
        <end position="252"/>
    </location>
</feature>
<keyword evidence="2 3" id="KW-0040">ANK repeat</keyword>
<accession>A0A7J6MN85</accession>
<feature type="compositionally biased region" description="Low complexity" evidence="4">
    <location>
        <begin position="1"/>
        <end position="19"/>
    </location>
</feature>
<keyword evidence="6" id="KW-1185">Reference proteome</keyword>
<sequence>MSAEGTAGPSTGSSSSPAAPHRKKADNPSVLESLGIVVAKGSKKRVKLAASESRRVRARTKQRSAEEEQRLAVLREDKVRQKAAQEHPMNALLAACRSNDSLTIADLIGHKEVSANVKYPYPIDGLGVGAAPIHVAAQYGATNAIITLLDAGADKEQVTDQSQTALHIAAKRGLPATCQLLIQKGCSLNVKDRFGSTPLDLARREEHRSTFHSEVVKLLKRTANQLREKQAPSDTETSSFIHKGKSHQRVPSATATLTNLQVARQLKSTREKVESNAFPKVARQEALVDLAALYREIVSEVRRPHYTAYEFSEIALTSARAPSLRGAAENVLRMILDEVVKRQEPVNCRGKLGRSTYDLLTRAANDHVSAHSPGDFSENVPLNQGWTMVSLKNLTAAFCSPRGLRIMAEKSLGGKLIAEYVGDRVVLASEAAVELSSGLSGRGAVQMLTGICNYTLHYPALDAQGYEAVSTAVWIRLLSVASRHSVTDLAMSDFSILHRKIAEVLPHVASCSRIDVARAAEWLLMYAEEENICRLRQLARNPTRVSASDTCTEGSLTTLHQAPSLVHDAFLTVELEARLELLVDSTDRGPAAIPPVTGRYKGKESSKEVMPPPITNLLSNPVSKASV</sequence>
<feature type="region of interest" description="Disordered" evidence="4">
    <location>
        <begin position="1"/>
        <end position="29"/>
    </location>
</feature>
<dbReference type="InterPro" id="IPR002110">
    <property type="entry name" value="Ankyrin_rpt"/>
</dbReference>
<feature type="compositionally biased region" description="Polar residues" evidence="4">
    <location>
        <begin position="616"/>
        <end position="627"/>
    </location>
</feature>
<feature type="repeat" description="ANK" evidence="3">
    <location>
        <begin position="128"/>
        <end position="160"/>
    </location>
</feature>
<evidence type="ECO:0000256" key="2">
    <source>
        <dbReference type="ARBA" id="ARBA00023043"/>
    </source>
</evidence>
<protein>
    <submittedName>
        <fullName evidence="5">Uncharacterized protein</fullName>
    </submittedName>
</protein>
<dbReference type="PROSITE" id="PS50088">
    <property type="entry name" value="ANK_REPEAT"/>
    <property type="match status" value="2"/>
</dbReference>
<comment type="caution">
    <text evidence="5">The sequence shown here is derived from an EMBL/GenBank/DDBJ whole genome shotgun (WGS) entry which is preliminary data.</text>
</comment>
<dbReference type="SMART" id="SM00248">
    <property type="entry name" value="ANK"/>
    <property type="match status" value="3"/>
</dbReference>
<organism evidence="5 6">
    <name type="scientific">Perkinsus chesapeaki</name>
    <name type="common">Clam parasite</name>
    <name type="synonym">Perkinsus andrewsi</name>
    <dbReference type="NCBI Taxonomy" id="330153"/>
    <lineage>
        <taxon>Eukaryota</taxon>
        <taxon>Sar</taxon>
        <taxon>Alveolata</taxon>
        <taxon>Perkinsozoa</taxon>
        <taxon>Perkinsea</taxon>
        <taxon>Perkinsida</taxon>
        <taxon>Perkinsidae</taxon>
        <taxon>Perkinsus</taxon>
    </lineage>
</organism>
<evidence type="ECO:0000313" key="6">
    <source>
        <dbReference type="Proteomes" id="UP000591131"/>
    </source>
</evidence>
<dbReference type="Gene3D" id="1.25.40.20">
    <property type="entry name" value="Ankyrin repeat-containing domain"/>
    <property type="match status" value="1"/>
</dbReference>